<gene>
    <name evidence="18" type="ORF">BJX67DRAFT_348194</name>
</gene>
<dbReference type="Pfam" id="PF22999">
    <property type="entry name" value="LTN1_E3_ligase_6th"/>
    <property type="match status" value="1"/>
</dbReference>
<evidence type="ECO:0000256" key="13">
    <source>
        <dbReference type="ARBA" id="ARBA00022833"/>
    </source>
</evidence>
<evidence type="ECO:0000256" key="7">
    <source>
        <dbReference type="ARBA" id="ARBA00022490"/>
    </source>
</evidence>
<dbReference type="Gene3D" id="1.25.10.10">
    <property type="entry name" value="Leucine-rich Repeat Variant"/>
    <property type="match status" value="1"/>
</dbReference>
<dbReference type="PANTHER" id="PTHR12389:SF0">
    <property type="entry name" value="E3 UBIQUITIN-PROTEIN LIGASE LISTERIN"/>
    <property type="match status" value="1"/>
</dbReference>
<evidence type="ECO:0000313" key="19">
    <source>
        <dbReference type="Proteomes" id="UP001610432"/>
    </source>
</evidence>
<dbReference type="PROSITE" id="PS50089">
    <property type="entry name" value="ZF_RING_2"/>
    <property type="match status" value="1"/>
</dbReference>
<dbReference type="SUPFAM" id="SSF57850">
    <property type="entry name" value="RING/U-box"/>
    <property type="match status" value="1"/>
</dbReference>
<dbReference type="InterPro" id="IPR011989">
    <property type="entry name" value="ARM-like"/>
</dbReference>
<evidence type="ECO:0000256" key="12">
    <source>
        <dbReference type="ARBA" id="ARBA00022786"/>
    </source>
</evidence>
<dbReference type="CDD" id="cd16491">
    <property type="entry name" value="RING-CH-C4HC3_LTN1"/>
    <property type="match status" value="1"/>
</dbReference>
<comment type="subunit">
    <text evidence="15">Component of the ribosome quality control complex (RQC).</text>
</comment>
<reference evidence="18 19" key="1">
    <citation type="submission" date="2024-07" db="EMBL/GenBank/DDBJ databases">
        <title>Section-level genome sequencing and comparative genomics of Aspergillus sections Usti and Cavernicolus.</title>
        <authorList>
            <consortium name="Lawrence Berkeley National Laboratory"/>
            <person name="Nybo J.L."/>
            <person name="Vesth T.C."/>
            <person name="Theobald S."/>
            <person name="Frisvad J.C."/>
            <person name="Larsen T.O."/>
            <person name="Kjaerboelling I."/>
            <person name="Rothschild-Mancinelli K."/>
            <person name="Lyhne E.K."/>
            <person name="Kogle M.E."/>
            <person name="Barry K."/>
            <person name="Clum A."/>
            <person name="Na H."/>
            <person name="Ledsgaard L."/>
            <person name="Lin J."/>
            <person name="Lipzen A."/>
            <person name="Kuo A."/>
            <person name="Riley R."/>
            <person name="Mondo S."/>
            <person name="Labutti K."/>
            <person name="Haridas S."/>
            <person name="Pangalinan J."/>
            <person name="Salamov A.A."/>
            <person name="Simmons B.A."/>
            <person name="Magnuson J.K."/>
            <person name="Chen J."/>
            <person name="Drula E."/>
            <person name="Henrissat B."/>
            <person name="Wiebenga A."/>
            <person name="Lubbers R.J."/>
            <person name="Gomes A.C."/>
            <person name="Macurrencykelacurrency M.R."/>
            <person name="Stajich J."/>
            <person name="Grigoriev I.V."/>
            <person name="Mortensen U.H."/>
            <person name="De Vries R.P."/>
            <person name="Baker S.E."/>
            <person name="Andersen M.R."/>
        </authorList>
    </citation>
    <scope>NUCLEOTIDE SEQUENCE [LARGE SCALE GENOMIC DNA]</scope>
    <source>
        <strain evidence="18 19">CBS 449.75</strain>
    </source>
</reference>
<comment type="function">
    <text evidence="15">E3 ubiquitin-protein ligase. Component of the ribosome quality control complex (RQC), a ribosome-associated complex that mediates ubiquitination and extraction of incompletely synthesized nascent chains for proteasomal degradation.</text>
</comment>
<protein>
    <recommendedName>
        <fullName evidence="6 15">E3 ubiquitin-protein ligase listerin</fullName>
        <ecNumber evidence="5 15">2.3.2.27</ecNumber>
    </recommendedName>
    <alternativeName>
        <fullName evidence="15">RING-type E3 ubiquitin transferase listerin</fullName>
    </alternativeName>
</protein>
<dbReference type="SMART" id="SM00184">
    <property type="entry name" value="RING"/>
    <property type="match status" value="1"/>
</dbReference>
<evidence type="ECO:0000256" key="6">
    <source>
        <dbReference type="ARBA" id="ARBA00017157"/>
    </source>
</evidence>
<sequence>MSKKFKSQASSSRAAASTFGGFGGFSSSAASRRREVSSLTYVAEPPDLSRISEPQLAIALKNFSKKDEVTRTKALDDLRSYVSDVEKSDGTLDDGFLEAWIRIYPRASIDLHRRVRQSAHLVQGSVACLVGKRIARFLPKVIGAWLAGVYDSDKLVHQSVIESFTRVFSTEEKRTGVWKVYQSSILDFVDDVVLQQTPHTLSDERTVKPEDAEAKYARVVGTAILLLNRILGNTTKEDRQRDLATLENLLGSKSLWTFCYHDDPSVRRSVYLLLRTAVSGEPEELDWKLVSAALIGKSLSITQVGSASDFSECLLHVTSTRPHIWTTDYSGKASPPKKLLQYMRKGSQTGPGTFWSNLYQLLQLIPIQTLAKLDPSSTVDDHVGLSSAAALMDALGEGLSSRDEPQQNRTLGWKIYIEVAMWLAQGLSDNDTVKLLQDKLSPLVVHYVNPDPEKPQWSLPAQSSEAICAEYLTALIAFGYESSFKQLWMKLSDDLLEAVRLSSPEQSKDFKTSQEAVCAQAGRLFSMESSLLSHLADREYETNTLHSLESLNLGLLDNCLQVLRSRNGKPYGAAAVVEEVVVKVPQIAQRSQELLEFIRRDAPELLFSPSGDRIISIILFCRSWPGFGSSFEQVVKQVAQLENVMTNASAVQKLLSSLDFNEVDKEILGPLVMRALELACKGSQLHWSVVISVLRNPSSQGEIEESIFLALLDSLSMEDEASNALRGLTQIVMSIPSAATRFQGGRQGSKLTGKLLFLTESPSDEISDLAESLMGLLKNSAIEGTGSKASLEILQDNLADADEESLSVESLLNIVEELLRSSEPEEVGELARDILPSQQVWEGALRPFLELPPRLSTSITSPLSGVVHLIDRELPETFSQRFENIARDSSQGSAAFRLAHFTVRALTSFDLTEYLGVENFEALFFYLPLAVQLIEDDLDIERYNYIAGSLAHHQREEYREVVNDARRIIRGWSSSTQHISSTGETVPVALASVWKTKLERLDGTSPVDYRVGEAFSKIIDGVNPSIIVHSSEEIGQLCKGVRTDNAIRSAAWIAVLRRSALSSPAGIRVCNELVADSTELKVEDATANSLRKLSLLNLLLCEEEDLNPMTSMPTQRLIFFVKHLIQCLRSEQISLSLKAEIFKALTLALPNMKDMYGPHWEDCLEILSSTWRNISGGDSALAVLNSSYGLFRCLESIIKDEDSNDDVKDSWADRKKILLNDLTSTIWKFDSSTTFYLPQDLTVDRVCRLIRTIPIESLEDVSKAFPLLTARSLALQHTAYTLLHRYIPTVQEQVSFEVALSKSEVKLPYELISLLIGAPRMESISMTYGDDKTWADIRSYLLSWKLVFDHFVNASLAVQEQYASNIKEHDVLVPLLEFMFDFLQKAHGKLVDASKWDIRSFGLDQSESYEKEAQWLLVHLYFLCLKHLANLTKAWWIDAKKRIKGPVEAWTEKFISPLVIGDALERATQWMSTQDPDEERALNVKVASKTAEIIASIAIDEESPPVSISISLPPAYPLHPALVVGRSRVLVDERKWKSWLLTIQGVIMFANGALEDGLLAFRRNVQGAMKGQSECAICYSVISTDMQTPNKRCATCKHTFHSVCLYRWFKSSNQSTCPLCRNQFSFA</sequence>
<proteinExistence type="inferred from homology"/>
<dbReference type="InterPro" id="IPR054477">
    <property type="entry name" value="LTN1_E3_ligase_6th"/>
</dbReference>
<comment type="catalytic activity">
    <reaction evidence="1 15">
        <text>S-ubiquitinyl-[E2 ubiquitin-conjugating enzyme]-L-cysteine + [acceptor protein]-L-lysine = [E2 ubiquitin-conjugating enzyme]-L-cysteine + N(6)-ubiquitinyl-[acceptor protein]-L-lysine.</text>
        <dbReference type="EC" id="2.3.2.27"/>
    </reaction>
</comment>
<dbReference type="EC" id="2.3.2.27" evidence="5 15"/>
<comment type="subcellular location">
    <subcellularLocation>
        <location evidence="2">Cytoplasm</location>
        <location evidence="2">Cytosol</location>
    </subcellularLocation>
</comment>
<evidence type="ECO:0000256" key="9">
    <source>
        <dbReference type="ARBA" id="ARBA00022723"/>
    </source>
</evidence>
<evidence type="ECO:0000256" key="5">
    <source>
        <dbReference type="ARBA" id="ARBA00012483"/>
    </source>
</evidence>
<keyword evidence="10" id="KW-0677">Repeat</keyword>
<evidence type="ECO:0000256" key="4">
    <source>
        <dbReference type="ARBA" id="ARBA00007997"/>
    </source>
</evidence>
<dbReference type="SMART" id="SM01197">
    <property type="entry name" value="FANCL_C"/>
    <property type="match status" value="1"/>
</dbReference>
<dbReference type="RefSeq" id="XP_070888331.1">
    <property type="nucleotide sequence ID" value="XM_071028633.1"/>
</dbReference>
<keyword evidence="11 14" id="KW-0863">Zinc-finger</keyword>
<feature type="domain" description="RING-type" evidence="17">
    <location>
        <begin position="1575"/>
        <end position="1621"/>
    </location>
</feature>
<dbReference type="Pfam" id="PF22958">
    <property type="entry name" value="Ltn1_1st"/>
    <property type="match status" value="1"/>
</dbReference>
<dbReference type="Proteomes" id="UP001610432">
    <property type="component" value="Unassembled WGS sequence"/>
</dbReference>
<evidence type="ECO:0000256" key="11">
    <source>
        <dbReference type="ARBA" id="ARBA00022771"/>
    </source>
</evidence>
<dbReference type="Pfam" id="PF23009">
    <property type="entry name" value="UBC_like"/>
    <property type="match status" value="1"/>
</dbReference>
<dbReference type="GeneID" id="98143705"/>
<evidence type="ECO:0000259" key="17">
    <source>
        <dbReference type="PROSITE" id="PS50089"/>
    </source>
</evidence>
<dbReference type="SUPFAM" id="SSF48371">
    <property type="entry name" value="ARM repeat"/>
    <property type="match status" value="1"/>
</dbReference>
<dbReference type="PANTHER" id="PTHR12389">
    <property type="entry name" value="ZINC FINGER PROTEIN 294"/>
    <property type="match status" value="1"/>
</dbReference>
<comment type="caution">
    <text evidence="18">The sequence shown here is derived from an EMBL/GenBank/DDBJ whole genome shotgun (WGS) entry which is preliminary data.</text>
</comment>
<keyword evidence="9 15" id="KW-0479">Metal-binding</keyword>
<evidence type="ECO:0000313" key="18">
    <source>
        <dbReference type="EMBL" id="KAL2869352.1"/>
    </source>
</evidence>
<dbReference type="InterPro" id="IPR039795">
    <property type="entry name" value="LTN1/Rkr1"/>
</dbReference>
<dbReference type="Gene3D" id="3.30.40.10">
    <property type="entry name" value="Zinc/RING finger domain, C3HC4 (zinc finger)"/>
    <property type="match status" value="1"/>
</dbReference>
<keyword evidence="13 15" id="KW-0862">Zinc</keyword>
<evidence type="ECO:0000256" key="8">
    <source>
        <dbReference type="ARBA" id="ARBA00022679"/>
    </source>
</evidence>
<evidence type="ECO:0000256" key="1">
    <source>
        <dbReference type="ARBA" id="ARBA00000900"/>
    </source>
</evidence>
<keyword evidence="8 15" id="KW-0808">Transferase</keyword>
<evidence type="ECO:0000256" key="2">
    <source>
        <dbReference type="ARBA" id="ARBA00004514"/>
    </source>
</evidence>
<keyword evidence="7" id="KW-0963">Cytoplasm</keyword>
<dbReference type="InterPro" id="IPR013083">
    <property type="entry name" value="Znf_RING/FYVE/PHD"/>
</dbReference>
<feature type="compositionally biased region" description="Low complexity" evidence="16">
    <location>
        <begin position="7"/>
        <end position="30"/>
    </location>
</feature>
<accession>A0ABR4M1B2</accession>
<dbReference type="InterPro" id="IPR001841">
    <property type="entry name" value="Znf_RING"/>
</dbReference>
<dbReference type="InterPro" id="IPR039804">
    <property type="entry name" value="RING-CH-C4HC3_LTN1"/>
</dbReference>
<dbReference type="EMBL" id="JBFXLQ010000010">
    <property type="protein sequence ID" value="KAL2869352.1"/>
    <property type="molecule type" value="Genomic_DNA"/>
</dbReference>
<dbReference type="Pfam" id="PF13639">
    <property type="entry name" value="zf-RING_2"/>
    <property type="match status" value="1"/>
</dbReference>
<comment type="pathway">
    <text evidence="3 15">Protein modification; protein ubiquitination.</text>
</comment>
<keyword evidence="12 15" id="KW-0833">Ubl conjugation pathway</keyword>
<evidence type="ECO:0000256" key="10">
    <source>
        <dbReference type="ARBA" id="ARBA00022737"/>
    </source>
</evidence>
<evidence type="ECO:0000256" key="16">
    <source>
        <dbReference type="SAM" id="MobiDB-lite"/>
    </source>
</evidence>
<evidence type="ECO:0000256" key="3">
    <source>
        <dbReference type="ARBA" id="ARBA00004906"/>
    </source>
</evidence>
<name>A0ABR4M1B2_9EURO</name>
<keyword evidence="19" id="KW-1185">Reference proteome</keyword>
<organism evidence="18 19">
    <name type="scientific">Aspergillus lucknowensis</name>
    <dbReference type="NCBI Taxonomy" id="176173"/>
    <lineage>
        <taxon>Eukaryota</taxon>
        <taxon>Fungi</taxon>
        <taxon>Dikarya</taxon>
        <taxon>Ascomycota</taxon>
        <taxon>Pezizomycotina</taxon>
        <taxon>Eurotiomycetes</taxon>
        <taxon>Eurotiomycetidae</taxon>
        <taxon>Eurotiales</taxon>
        <taxon>Aspergillaceae</taxon>
        <taxon>Aspergillus</taxon>
        <taxon>Aspergillus subgen. Nidulantes</taxon>
    </lineage>
</organism>
<dbReference type="InterPro" id="IPR016024">
    <property type="entry name" value="ARM-type_fold"/>
</dbReference>
<comment type="similarity">
    <text evidence="4 15">Belongs to the LTN1 family.</text>
</comment>
<dbReference type="InterPro" id="IPR054476">
    <property type="entry name" value="Ltn1_N"/>
</dbReference>
<dbReference type="InterPro" id="IPR054478">
    <property type="entry name" value="LTN1_UBC"/>
</dbReference>
<evidence type="ECO:0000256" key="14">
    <source>
        <dbReference type="PROSITE-ProRule" id="PRU00175"/>
    </source>
</evidence>
<feature type="region of interest" description="Disordered" evidence="16">
    <location>
        <begin position="1"/>
        <end position="32"/>
    </location>
</feature>
<evidence type="ECO:0000256" key="15">
    <source>
        <dbReference type="RuleBase" id="RU367090"/>
    </source>
</evidence>